<reference evidence="1" key="1">
    <citation type="journal article" date="2015" name="Nature">
        <title>Complex archaea that bridge the gap between prokaryotes and eukaryotes.</title>
        <authorList>
            <person name="Spang A."/>
            <person name="Saw J.H."/>
            <person name="Jorgensen S.L."/>
            <person name="Zaremba-Niedzwiedzka K."/>
            <person name="Martijn J."/>
            <person name="Lind A.E."/>
            <person name="van Eijk R."/>
            <person name="Schleper C."/>
            <person name="Guy L."/>
            <person name="Ettema T.J."/>
        </authorList>
    </citation>
    <scope>NUCLEOTIDE SEQUENCE</scope>
</reference>
<protein>
    <submittedName>
        <fullName evidence="1">Uncharacterized protein</fullName>
    </submittedName>
</protein>
<evidence type="ECO:0000313" key="1">
    <source>
        <dbReference type="EMBL" id="KKM74361.1"/>
    </source>
</evidence>
<dbReference type="EMBL" id="LAZR01009152">
    <property type="protein sequence ID" value="KKM74361.1"/>
    <property type="molecule type" value="Genomic_DNA"/>
</dbReference>
<accession>A0A0F9KI18</accession>
<gene>
    <name evidence="1" type="ORF">LCGC14_1401000</name>
</gene>
<sequence length="54" mass="5991">MSKPNDAGRALVRLAEAVRAYLDSDMIVAAEIARELRQALTDAERVVRTRSGNY</sequence>
<name>A0A0F9KI18_9ZZZZ</name>
<organism evidence="1">
    <name type="scientific">marine sediment metagenome</name>
    <dbReference type="NCBI Taxonomy" id="412755"/>
    <lineage>
        <taxon>unclassified sequences</taxon>
        <taxon>metagenomes</taxon>
        <taxon>ecological metagenomes</taxon>
    </lineage>
</organism>
<proteinExistence type="predicted"/>
<dbReference type="AlphaFoldDB" id="A0A0F9KI18"/>
<comment type="caution">
    <text evidence="1">The sequence shown here is derived from an EMBL/GenBank/DDBJ whole genome shotgun (WGS) entry which is preliminary data.</text>
</comment>